<keyword evidence="2" id="KW-1185">Reference proteome</keyword>
<organism evidence="1 2">
    <name type="scientific">Dendrobium catenatum</name>
    <dbReference type="NCBI Taxonomy" id="906689"/>
    <lineage>
        <taxon>Eukaryota</taxon>
        <taxon>Viridiplantae</taxon>
        <taxon>Streptophyta</taxon>
        <taxon>Embryophyta</taxon>
        <taxon>Tracheophyta</taxon>
        <taxon>Spermatophyta</taxon>
        <taxon>Magnoliopsida</taxon>
        <taxon>Liliopsida</taxon>
        <taxon>Asparagales</taxon>
        <taxon>Orchidaceae</taxon>
        <taxon>Epidendroideae</taxon>
        <taxon>Malaxideae</taxon>
        <taxon>Dendrobiinae</taxon>
        <taxon>Dendrobium</taxon>
    </lineage>
</organism>
<reference evidence="1 2" key="2">
    <citation type="journal article" date="2017" name="Nature">
        <title>The Apostasia genome and the evolution of orchids.</title>
        <authorList>
            <person name="Zhang G.Q."/>
            <person name="Liu K.W."/>
            <person name="Li Z."/>
            <person name="Lohaus R."/>
            <person name="Hsiao Y.Y."/>
            <person name="Niu S.C."/>
            <person name="Wang J.Y."/>
            <person name="Lin Y.C."/>
            <person name="Xu Q."/>
            <person name="Chen L.J."/>
            <person name="Yoshida K."/>
            <person name="Fujiwara S."/>
            <person name="Wang Z.W."/>
            <person name="Zhang Y.Q."/>
            <person name="Mitsuda N."/>
            <person name="Wang M."/>
            <person name="Liu G.H."/>
            <person name="Pecoraro L."/>
            <person name="Huang H.X."/>
            <person name="Xiao X.J."/>
            <person name="Lin M."/>
            <person name="Wu X.Y."/>
            <person name="Wu W.L."/>
            <person name="Chen Y.Y."/>
            <person name="Chang S.B."/>
            <person name="Sakamoto S."/>
            <person name="Ohme-Takagi M."/>
            <person name="Yagi M."/>
            <person name="Zeng S.J."/>
            <person name="Shen C.Y."/>
            <person name="Yeh C.M."/>
            <person name="Luo Y.B."/>
            <person name="Tsai W.C."/>
            <person name="Van de Peer Y."/>
            <person name="Liu Z.J."/>
        </authorList>
    </citation>
    <scope>NUCLEOTIDE SEQUENCE [LARGE SCALE GENOMIC DNA]</scope>
    <source>
        <tissue evidence="1">The whole plant</tissue>
    </source>
</reference>
<dbReference type="EMBL" id="KZ502135">
    <property type="protein sequence ID" value="PKU83187.1"/>
    <property type="molecule type" value="Genomic_DNA"/>
</dbReference>
<name>A0A2I0X5L8_9ASPA</name>
<evidence type="ECO:0000313" key="1">
    <source>
        <dbReference type="EMBL" id="PKU83187.1"/>
    </source>
</evidence>
<gene>
    <name evidence="1" type="ORF">MA16_Dca024572</name>
</gene>
<sequence>MMVSSSALNYDRIQGHRGALLLQLSWHLQPNSIGLNGVLDQLQPNLKISAIWLRVNSGTSIQSNLKISAIWLWVNSGTPILALHCSSPPFLPLYRTRRGKEEATVTYKRVKNGV</sequence>
<protein>
    <submittedName>
        <fullName evidence="1">Uncharacterized protein</fullName>
    </submittedName>
</protein>
<dbReference type="Proteomes" id="UP000233837">
    <property type="component" value="Unassembled WGS sequence"/>
</dbReference>
<evidence type="ECO:0000313" key="2">
    <source>
        <dbReference type="Proteomes" id="UP000233837"/>
    </source>
</evidence>
<accession>A0A2I0X5L8</accession>
<proteinExistence type="predicted"/>
<dbReference type="AlphaFoldDB" id="A0A2I0X5L8"/>
<reference evidence="1 2" key="1">
    <citation type="journal article" date="2016" name="Sci. Rep.">
        <title>The Dendrobium catenatum Lindl. genome sequence provides insights into polysaccharide synthase, floral development and adaptive evolution.</title>
        <authorList>
            <person name="Zhang G.Q."/>
            <person name="Xu Q."/>
            <person name="Bian C."/>
            <person name="Tsai W.C."/>
            <person name="Yeh C.M."/>
            <person name="Liu K.W."/>
            <person name="Yoshida K."/>
            <person name="Zhang L.S."/>
            <person name="Chang S.B."/>
            <person name="Chen F."/>
            <person name="Shi Y."/>
            <person name="Su Y.Y."/>
            <person name="Zhang Y.Q."/>
            <person name="Chen L.J."/>
            <person name="Yin Y."/>
            <person name="Lin M."/>
            <person name="Huang H."/>
            <person name="Deng H."/>
            <person name="Wang Z.W."/>
            <person name="Zhu S.L."/>
            <person name="Zhao X."/>
            <person name="Deng C."/>
            <person name="Niu S.C."/>
            <person name="Huang J."/>
            <person name="Wang M."/>
            <person name="Liu G.H."/>
            <person name="Yang H.J."/>
            <person name="Xiao X.J."/>
            <person name="Hsiao Y.Y."/>
            <person name="Wu W.L."/>
            <person name="Chen Y.Y."/>
            <person name="Mitsuda N."/>
            <person name="Ohme-Takagi M."/>
            <person name="Luo Y.B."/>
            <person name="Van de Peer Y."/>
            <person name="Liu Z.J."/>
        </authorList>
    </citation>
    <scope>NUCLEOTIDE SEQUENCE [LARGE SCALE GENOMIC DNA]</scope>
    <source>
        <tissue evidence="1">The whole plant</tissue>
    </source>
</reference>